<comment type="similarity">
    <text evidence="2 8 9">Belongs to the glycosyl hydrolase 9 (cellulase E) family.</text>
</comment>
<evidence type="ECO:0000256" key="1">
    <source>
        <dbReference type="ARBA" id="ARBA00000966"/>
    </source>
</evidence>
<feature type="compositionally biased region" description="Polar residues" evidence="10">
    <location>
        <begin position="19"/>
        <end position="31"/>
    </location>
</feature>
<dbReference type="Gene3D" id="1.50.10.10">
    <property type="match status" value="1"/>
</dbReference>
<dbReference type="EMBL" id="HBIZ01045355">
    <property type="protein sequence ID" value="CAE0776379.1"/>
    <property type="molecule type" value="Transcribed_RNA"/>
</dbReference>
<reference evidence="12" key="1">
    <citation type="submission" date="2021-01" db="EMBL/GenBank/DDBJ databases">
        <authorList>
            <person name="Corre E."/>
            <person name="Pelletier E."/>
            <person name="Niang G."/>
            <person name="Scheremetjew M."/>
            <person name="Finn R."/>
            <person name="Kale V."/>
            <person name="Holt S."/>
            <person name="Cochrane G."/>
            <person name="Meng A."/>
            <person name="Brown T."/>
            <person name="Cohen L."/>
        </authorList>
    </citation>
    <scope>NUCLEOTIDE SEQUENCE</scope>
    <source>
        <strain evidence="12">CCMP645</strain>
    </source>
</reference>
<evidence type="ECO:0000259" key="11">
    <source>
        <dbReference type="Pfam" id="PF00759"/>
    </source>
</evidence>
<keyword evidence="3 8" id="KW-0378">Hydrolase</keyword>
<dbReference type="PROSITE" id="PS00698">
    <property type="entry name" value="GH9_3"/>
    <property type="match status" value="1"/>
</dbReference>
<feature type="active site" evidence="8">
    <location>
        <position position="626"/>
    </location>
</feature>
<comment type="catalytic activity">
    <reaction evidence="1 9">
        <text>Endohydrolysis of (1-&gt;4)-beta-D-glucosidic linkages in cellulose, lichenin and cereal beta-D-glucans.</text>
        <dbReference type="EC" id="3.2.1.4"/>
    </reaction>
</comment>
<keyword evidence="6 8" id="KW-0326">Glycosidase</keyword>
<evidence type="ECO:0000256" key="3">
    <source>
        <dbReference type="ARBA" id="ARBA00022801"/>
    </source>
</evidence>
<sequence length="706" mass="76902">MRTFGRGPSVDLMAGRSRLLQSADSSKQMQRPASHGQPAEEIINTARASSNGTAAGHAAKKADAGVGIVQATNLHDPSLPRPSAVAKTAPRGQVGASEPSAAWPSPGSGDLEDGSGQMSADDESGPREQLDGSSGEALADSLNASWLFEPQLPHANVSAASLESSVSTVHTPVFWADALRKSLLFYRAQRSGDLGPTGSLPWRTAPSFLRDGADVGVDLSKGYFDAGDYIKYAQPAAYSMAVLAWGAIEFPDGLERSGQLSELHRAIRWGTDFILRSATHIAHNCTYYAQVGRGASSGCSEARCKYDHGYWGRPEDYYTEYPFAGDRRTYAIDSRRPGTEVWAQASAALASAAIVFTRTSNAYSSRLLATAKTLYRCAKQSNPSNALLQDSLPEVEPQYKSWGFSDELGWAAAWLYDATKEAAYAADFELNMRRGEDRWFYEGFGASWDDLNVMAKLKMLTAMRSYVHAEHLHMMVHAYVSKWVKCNGDNSGPVQTGCGLCFLQKWAPLRYSLTSALVAVVYEKHFLSEASDVGEWAMGQLRYAFGDNPFRISYMIGVDGGGELRTPRKPHHRSSSCPPKDEGECSEGRSLCGACDSPWVLYGAMVGGPDETDCWNDDRANYVRNEVALDYNAPLPALLSWAATRTATTARSAIKLTPNHFLEFRQRLGECVLPPHDAGAQFSCPSGEATDDNPRCPFKYSPCKRK</sequence>
<feature type="active site" evidence="8">
    <location>
        <position position="617"/>
    </location>
</feature>
<evidence type="ECO:0000256" key="4">
    <source>
        <dbReference type="ARBA" id="ARBA00023001"/>
    </source>
</evidence>
<dbReference type="InterPro" id="IPR033126">
    <property type="entry name" value="Glyco_hydro_9_Asp/Glu_AS"/>
</dbReference>
<evidence type="ECO:0000256" key="2">
    <source>
        <dbReference type="ARBA" id="ARBA00007072"/>
    </source>
</evidence>
<evidence type="ECO:0000256" key="10">
    <source>
        <dbReference type="SAM" id="MobiDB-lite"/>
    </source>
</evidence>
<dbReference type="SUPFAM" id="SSF48208">
    <property type="entry name" value="Six-hairpin glycosidases"/>
    <property type="match status" value="1"/>
</dbReference>
<protein>
    <recommendedName>
        <fullName evidence="9">Endoglucanase</fullName>
        <ecNumber evidence="9">3.2.1.4</ecNumber>
    </recommendedName>
</protein>
<name>A0A7S4BTH4_CHRCT</name>
<dbReference type="GO" id="GO:0030245">
    <property type="term" value="P:cellulose catabolic process"/>
    <property type="evidence" value="ECO:0007669"/>
    <property type="project" value="UniProtKB-KW"/>
</dbReference>
<keyword evidence="4 9" id="KW-0136">Cellulose degradation</keyword>
<feature type="region of interest" description="Disordered" evidence="10">
    <location>
        <begin position="1"/>
        <end position="60"/>
    </location>
</feature>
<dbReference type="PANTHER" id="PTHR22298">
    <property type="entry name" value="ENDO-1,4-BETA-GLUCANASE"/>
    <property type="match status" value="1"/>
</dbReference>
<dbReference type="AlphaFoldDB" id="A0A7S4BTH4"/>
<evidence type="ECO:0000256" key="7">
    <source>
        <dbReference type="ARBA" id="ARBA00023326"/>
    </source>
</evidence>
<evidence type="ECO:0000256" key="5">
    <source>
        <dbReference type="ARBA" id="ARBA00023277"/>
    </source>
</evidence>
<gene>
    <name evidence="12" type="ORF">PCAR00345_LOCUS29015</name>
</gene>
<dbReference type="InterPro" id="IPR001701">
    <property type="entry name" value="Glyco_hydro_9"/>
</dbReference>
<evidence type="ECO:0000256" key="9">
    <source>
        <dbReference type="RuleBase" id="RU361166"/>
    </source>
</evidence>
<evidence type="ECO:0000256" key="8">
    <source>
        <dbReference type="PROSITE-ProRule" id="PRU10060"/>
    </source>
</evidence>
<keyword evidence="7 8" id="KW-0624">Polysaccharide degradation</keyword>
<evidence type="ECO:0000313" key="12">
    <source>
        <dbReference type="EMBL" id="CAE0776379.1"/>
    </source>
</evidence>
<organism evidence="12">
    <name type="scientific">Chrysotila carterae</name>
    <name type="common">Marine alga</name>
    <name type="synonym">Syracosphaera carterae</name>
    <dbReference type="NCBI Taxonomy" id="13221"/>
    <lineage>
        <taxon>Eukaryota</taxon>
        <taxon>Haptista</taxon>
        <taxon>Haptophyta</taxon>
        <taxon>Prymnesiophyceae</taxon>
        <taxon>Isochrysidales</taxon>
        <taxon>Isochrysidaceae</taxon>
        <taxon>Chrysotila</taxon>
    </lineage>
</organism>
<dbReference type="InterPro" id="IPR008928">
    <property type="entry name" value="6-hairpin_glycosidase_sf"/>
</dbReference>
<accession>A0A7S4BTH4</accession>
<dbReference type="Pfam" id="PF00759">
    <property type="entry name" value="Glyco_hydro_9"/>
    <property type="match status" value="1"/>
</dbReference>
<dbReference type="InterPro" id="IPR012341">
    <property type="entry name" value="6hp_glycosidase-like_sf"/>
</dbReference>
<dbReference type="EC" id="3.2.1.4" evidence="9"/>
<feature type="region of interest" description="Disordered" evidence="10">
    <location>
        <begin position="73"/>
        <end position="136"/>
    </location>
</feature>
<feature type="domain" description="Glycoside hydrolase family 9" evidence="11">
    <location>
        <begin position="176"/>
        <end position="638"/>
    </location>
</feature>
<keyword evidence="5 8" id="KW-0119">Carbohydrate metabolism</keyword>
<evidence type="ECO:0000256" key="6">
    <source>
        <dbReference type="ARBA" id="ARBA00023295"/>
    </source>
</evidence>
<proteinExistence type="inferred from homology"/>
<dbReference type="GO" id="GO:0008810">
    <property type="term" value="F:cellulase activity"/>
    <property type="evidence" value="ECO:0007669"/>
    <property type="project" value="UniProtKB-EC"/>
</dbReference>